<evidence type="ECO:0000256" key="2">
    <source>
        <dbReference type="SAM" id="Phobius"/>
    </source>
</evidence>
<feature type="region of interest" description="Disordered" evidence="1">
    <location>
        <begin position="49"/>
        <end position="86"/>
    </location>
</feature>
<keyword evidence="2" id="KW-1133">Transmembrane helix</keyword>
<dbReference type="EMBL" id="JAGSMN010000415">
    <property type="protein sequence ID" value="MBR7674949.1"/>
    <property type="molecule type" value="Genomic_DNA"/>
</dbReference>
<evidence type="ECO:0000313" key="3">
    <source>
        <dbReference type="EMBL" id="MBR7674949.1"/>
    </source>
</evidence>
<dbReference type="Proteomes" id="UP000675554">
    <property type="component" value="Unassembled WGS sequence"/>
</dbReference>
<proteinExistence type="predicted"/>
<accession>A0A8T4IS88</accession>
<gene>
    <name evidence="3" type="ORF">KDA82_18380</name>
</gene>
<name>A0A8T4IS88_9ACTN</name>
<evidence type="ECO:0000256" key="1">
    <source>
        <dbReference type="SAM" id="MobiDB-lite"/>
    </source>
</evidence>
<protein>
    <submittedName>
        <fullName evidence="3">Uncharacterized protein</fullName>
    </submittedName>
</protein>
<keyword evidence="2" id="KW-0472">Membrane</keyword>
<comment type="caution">
    <text evidence="3">The sequence shown here is derived from an EMBL/GenBank/DDBJ whole genome shotgun (WGS) entry which is preliminary data.</text>
</comment>
<feature type="transmembrane region" description="Helical" evidence="2">
    <location>
        <begin position="12"/>
        <end position="33"/>
    </location>
</feature>
<sequence>MNTVSDALHALAALLDYTVPAGLLVLFALPSLLNHRHERRIDRQLRDAERGGGAVRRRTGVGRRTSGGPVALAPGTCQVRGAGHAA</sequence>
<reference evidence="3" key="1">
    <citation type="submission" date="2021-04" db="EMBL/GenBank/DDBJ databases">
        <title>Sequencing of actinobacteria type strains.</title>
        <authorList>
            <person name="Nguyen G.-S."/>
            <person name="Wentzel A."/>
        </authorList>
    </citation>
    <scope>NUCLEOTIDE SEQUENCE</scope>
    <source>
        <strain evidence="3">DSM 42095</strain>
    </source>
</reference>
<organism evidence="3 4">
    <name type="scientific">Streptomyces daliensis</name>
    <dbReference type="NCBI Taxonomy" id="299421"/>
    <lineage>
        <taxon>Bacteria</taxon>
        <taxon>Bacillati</taxon>
        <taxon>Actinomycetota</taxon>
        <taxon>Actinomycetes</taxon>
        <taxon>Kitasatosporales</taxon>
        <taxon>Streptomycetaceae</taxon>
        <taxon>Streptomyces</taxon>
    </lineage>
</organism>
<evidence type="ECO:0000313" key="4">
    <source>
        <dbReference type="Proteomes" id="UP000675554"/>
    </source>
</evidence>
<keyword evidence="4" id="KW-1185">Reference proteome</keyword>
<keyword evidence="2" id="KW-0812">Transmembrane</keyword>
<dbReference type="AlphaFoldDB" id="A0A8T4IS88"/>